<reference evidence="4 5" key="1">
    <citation type="submission" date="2016-01" db="EMBL/GenBank/DDBJ databases">
        <title>Mycobacterium immunogenum strain CD11_6 genome sequencing and assembly.</title>
        <authorList>
            <person name="Kaur G."/>
            <person name="Nair G.R."/>
            <person name="Mayilraj S."/>
        </authorList>
    </citation>
    <scope>NUCLEOTIDE SEQUENCE [LARGE SCALE GENOMIC DNA]</scope>
    <source>
        <strain evidence="4 5">CD11-6</strain>
    </source>
</reference>
<evidence type="ECO:0000256" key="1">
    <source>
        <dbReference type="ARBA" id="ARBA00022603"/>
    </source>
</evidence>
<dbReference type="CDD" id="cd02440">
    <property type="entry name" value="AdoMet_MTases"/>
    <property type="match status" value="1"/>
</dbReference>
<keyword evidence="2 4" id="KW-0808">Transferase</keyword>
<dbReference type="Gene3D" id="3.40.50.150">
    <property type="entry name" value="Vaccinia Virus protein VP39"/>
    <property type="match status" value="1"/>
</dbReference>
<keyword evidence="1 4" id="KW-0489">Methyltransferase</keyword>
<evidence type="ECO:0000256" key="2">
    <source>
        <dbReference type="ARBA" id="ARBA00022679"/>
    </source>
</evidence>
<comment type="caution">
    <text evidence="4">The sequence shown here is derived from an EMBL/GenBank/DDBJ whole genome shotgun (WGS) entry which is preliminary data.</text>
</comment>
<dbReference type="SUPFAM" id="SSF53335">
    <property type="entry name" value="S-adenosyl-L-methionine-dependent methyltransferases"/>
    <property type="match status" value="1"/>
</dbReference>
<dbReference type="EMBL" id="LQYE01000028">
    <property type="protein sequence ID" value="OAT67614.1"/>
    <property type="molecule type" value="Genomic_DNA"/>
</dbReference>
<dbReference type="RefSeq" id="WP_064631421.1">
    <property type="nucleotide sequence ID" value="NZ_LQYE01000028.1"/>
</dbReference>
<dbReference type="Proteomes" id="UP000186919">
    <property type="component" value="Unassembled WGS sequence"/>
</dbReference>
<dbReference type="AlphaFoldDB" id="A0A179V7A9"/>
<proteinExistence type="predicted"/>
<dbReference type="GO" id="GO:0032259">
    <property type="term" value="P:methylation"/>
    <property type="evidence" value="ECO:0007669"/>
    <property type="project" value="UniProtKB-KW"/>
</dbReference>
<protein>
    <submittedName>
        <fullName evidence="4">Methyltransferase</fullName>
    </submittedName>
</protein>
<accession>A0A179V7A9</accession>
<dbReference type="GO" id="GO:0008168">
    <property type="term" value="F:methyltransferase activity"/>
    <property type="evidence" value="ECO:0007669"/>
    <property type="project" value="UniProtKB-KW"/>
</dbReference>
<dbReference type="PANTHER" id="PTHR43861">
    <property type="entry name" value="TRANS-ACONITATE 2-METHYLTRANSFERASE-RELATED"/>
    <property type="match status" value="1"/>
</dbReference>
<dbReference type="PANTHER" id="PTHR43861:SF1">
    <property type="entry name" value="TRANS-ACONITATE 2-METHYLTRANSFERASE"/>
    <property type="match status" value="1"/>
</dbReference>
<dbReference type="Pfam" id="PF13649">
    <property type="entry name" value="Methyltransf_25"/>
    <property type="match status" value="1"/>
</dbReference>
<dbReference type="InterPro" id="IPR029063">
    <property type="entry name" value="SAM-dependent_MTases_sf"/>
</dbReference>
<evidence type="ECO:0000259" key="3">
    <source>
        <dbReference type="Pfam" id="PF13649"/>
    </source>
</evidence>
<name>A0A179V7A9_9MYCO</name>
<organism evidence="4 5">
    <name type="scientific">Mycobacteroides immunogenum</name>
    <dbReference type="NCBI Taxonomy" id="83262"/>
    <lineage>
        <taxon>Bacteria</taxon>
        <taxon>Bacillati</taxon>
        <taxon>Actinomycetota</taxon>
        <taxon>Actinomycetes</taxon>
        <taxon>Mycobacteriales</taxon>
        <taxon>Mycobacteriaceae</taxon>
        <taxon>Mycobacteroides</taxon>
    </lineage>
</organism>
<evidence type="ECO:0000313" key="4">
    <source>
        <dbReference type="EMBL" id="OAT67614.1"/>
    </source>
</evidence>
<sequence length="203" mass="21635">MVDRSHGYEAAAAEFVKVRSPSIGVARVQDWANALPRGAAVLDLGCGPGVPITEVLVGAGLGVYGIDAAPSLVREFRRNLPNTPVVCEAVQDSTFFDRTFDGILAWGLMFLLTVQDQRRLIQRIAEALVPGGRLLFTSSAHIASGTDVLTGLASRSLGADEYRQRLAAVGISVVHEYVDEGGNHYFDAVKRPAAQGRGSATTR</sequence>
<evidence type="ECO:0000313" key="5">
    <source>
        <dbReference type="Proteomes" id="UP000186919"/>
    </source>
</evidence>
<gene>
    <name evidence="4" type="ORF">AWB85_10640</name>
</gene>
<feature type="domain" description="Methyltransferase" evidence="3">
    <location>
        <begin position="41"/>
        <end position="132"/>
    </location>
</feature>
<dbReference type="InterPro" id="IPR041698">
    <property type="entry name" value="Methyltransf_25"/>
</dbReference>